<dbReference type="InterPro" id="IPR027275">
    <property type="entry name" value="PRC-brl_dom"/>
</dbReference>
<reference evidence="2" key="1">
    <citation type="submission" date="2014-11" db="EMBL/GenBank/DDBJ databases">
        <authorList>
            <person name="Tripathy S."/>
        </authorList>
    </citation>
    <scope>NUCLEOTIDE SEQUENCE</scope>
</reference>
<dbReference type="EMBL" id="KP211915">
    <property type="protein sequence ID" value="AKQ06072.1"/>
    <property type="molecule type" value="Genomic_DNA"/>
</dbReference>
<dbReference type="AlphaFoldDB" id="A0A0R7K4H3"/>
<evidence type="ECO:0000313" key="2">
    <source>
        <dbReference type="EMBL" id="AKQ06072.1"/>
    </source>
</evidence>
<sequence length="80" mass="8891">MPLTFGREIINREVHDSADDRLGIVTDFTIDIESGHITNILVMIEPDINPQLLPWPTINGLLSVPVEEIDSVGKVIKLSE</sequence>
<dbReference type="SUPFAM" id="SSF50346">
    <property type="entry name" value="PRC-barrel domain"/>
    <property type="match status" value="1"/>
</dbReference>
<protein>
    <recommendedName>
        <fullName evidence="1">PRC-barrel domain-containing protein</fullName>
    </recommendedName>
</protein>
<evidence type="ECO:0000259" key="1">
    <source>
        <dbReference type="Pfam" id="PF05239"/>
    </source>
</evidence>
<feature type="domain" description="PRC-barrel" evidence="1">
    <location>
        <begin position="5"/>
        <end position="77"/>
    </location>
</feature>
<dbReference type="Gene3D" id="2.30.30.240">
    <property type="entry name" value="PRC-barrel domain"/>
    <property type="match status" value="1"/>
</dbReference>
<dbReference type="InterPro" id="IPR011033">
    <property type="entry name" value="PRC_barrel-like_sf"/>
</dbReference>
<reference evidence="2" key="2">
    <citation type="journal article" date="2015" name="ISME J.">
        <title>A new class of marine Euryarchaeota group II from the Mediterranean deep chlorophyll maximum.</title>
        <authorList>
            <person name="Martin-Cuadrado A.B."/>
            <person name="Garcia-Heredia I."/>
            <person name="Molto A.G."/>
            <person name="Lopez-Ubeda R."/>
            <person name="Kimes N."/>
            <person name="Lopez-Garcia P."/>
            <person name="Moreira D."/>
            <person name="Rodriguez-Valera F."/>
        </authorList>
    </citation>
    <scope>NUCLEOTIDE SEQUENCE</scope>
</reference>
<dbReference type="Pfam" id="PF05239">
    <property type="entry name" value="PRC"/>
    <property type="match status" value="1"/>
</dbReference>
<proteinExistence type="predicted"/>
<accession>A0A0R7K4H3</accession>
<organism evidence="2">
    <name type="scientific">uncultured Poseidoniia archaeon</name>
    <dbReference type="NCBI Taxonomy" id="1697135"/>
    <lineage>
        <taxon>Archaea</taxon>
        <taxon>Methanobacteriati</taxon>
        <taxon>Thermoplasmatota</taxon>
        <taxon>Candidatus Poseidoniia</taxon>
        <taxon>environmental samples</taxon>
    </lineage>
</organism>
<name>A0A0R7K4H3_9ARCH</name>